<evidence type="ECO:0000313" key="1">
    <source>
        <dbReference type="EMBL" id="KAF1749728.1"/>
    </source>
</evidence>
<name>A0A260Z9L9_CAERE</name>
<reference evidence="1 4" key="3">
    <citation type="submission" date="2019-12" db="EMBL/GenBank/DDBJ databases">
        <title>Chromosome-level assembly of the Caenorhabditis remanei genome.</title>
        <authorList>
            <person name="Teterina A.A."/>
            <person name="Willis J.H."/>
            <person name="Phillips P.C."/>
        </authorList>
    </citation>
    <scope>NUCLEOTIDE SEQUENCE [LARGE SCALE GENOMIC DNA]</scope>
    <source>
        <strain evidence="1 4">PX506</strain>
        <tissue evidence="1">Whole organism</tissue>
    </source>
</reference>
<evidence type="ECO:0000313" key="4">
    <source>
        <dbReference type="Proteomes" id="UP000483820"/>
    </source>
</evidence>
<dbReference type="EMBL" id="WUAV01000006">
    <property type="protein sequence ID" value="KAF1749728.1"/>
    <property type="molecule type" value="Genomic_DNA"/>
</dbReference>
<evidence type="ECO:0008006" key="5">
    <source>
        <dbReference type="Google" id="ProtNLM"/>
    </source>
</evidence>
<reference evidence="2" key="1">
    <citation type="submission" date="2017-08" db="EMBL/GenBank/DDBJ databases">
        <authorList>
            <person name="de Groot N.N."/>
        </authorList>
    </citation>
    <scope>NUCLEOTIDE SEQUENCE [LARGE SCALE GENOMIC DNA]</scope>
    <source>
        <strain evidence="2">PX439</strain>
    </source>
</reference>
<comment type="caution">
    <text evidence="2">The sequence shown here is derived from an EMBL/GenBank/DDBJ whole genome shotgun (WGS) entry which is preliminary data.</text>
</comment>
<dbReference type="AlphaFoldDB" id="A0A260Z9L9"/>
<proteinExistence type="predicted"/>
<dbReference type="EMBL" id="NMWX01000196">
    <property type="protein sequence ID" value="OZF82366.1"/>
    <property type="molecule type" value="Genomic_DNA"/>
</dbReference>
<dbReference type="Proteomes" id="UP000216624">
    <property type="component" value="Unassembled WGS sequence"/>
</dbReference>
<keyword evidence="3" id="KW-1185">Reference proteome</keyword>
<evidence type="ECO:0000313" key="3">
    <source>
        <dbReference type="Proteomes" id="UP000216624"/>
    </source>
</evidence>
<reference evidence="3" key="2">
    <citation type="submission" date="2017-08" db="EMBL/GenBank/DDBJ databases">
        <authorList>
            <person name="Fierst J.L."/>
        </authorList>
    </citation>
    <scope>NUCLEOTIDE SEQUENCE [LARGE SCALE GENOMIC DNA]</scope>
    <source>
        <strain evidence="3">PX439</strain>
    </source>
</reference>
<evidence type="ECO:0000313" key="2">
    <source>
        <dbReference type="EMBL" id="OZF82366.1"/>
    </source>
</evidence>
<gene>
    <name evidence="2" type="ORF">FL82_10393</name>
    <name evidence="1" type="ORF">GCK72_026196</name>
</gene>
<organism evidence="2 3">
    <name type="scientific">Caenorhabditis remanei</name>
    <name type="common">Caenorhabditis vulgaris</name>
    <dbReference type="NCBI Taxonomy" id="31234"/>
    <lineage>
        <taxon>Eukaryota</taxon>
        <taxon>Metazoa</taxon>
        <taxon>Ecdysozoa</taxon>
        <taxon>Nematoda</taxon>
        <taxon>Chromadorea</taxon>
        <taxon>Rhabditida</taxon>
        <taxon>Rhabditina</taxon>
        <taxon>Rhabditomorpha</taxon>
        <taxon>Rhabditoidea</taxon>
        <taxon>Rhabditidae</taxon>
        <taxon>Peloderinae</taxon>
        <taxon>Caenorhabditis</taxon>
    </lineage>
</organism>
<feature type="non-terminal residue" evidence="2">
    <location>
        <position position="1"/>
    </location>
</feature>
<protein>
    <recommendedName>
        <fullName evidence="5">SPK domain-containing protein</fullName>
    </recommendedName>
</protein>
<accession>A0A260Z9L9</accession>
<sequence>MDWYDSALFGVDWIEYEAMYPPAMKSKCINRTLEINMIQSLLKHGFANEDPVVLSEFWRCFAEEANLNGSWTLYKNQYLQQDNNCICHFDGNSRIISIHSDDNEIVKSGTHRKVAKKDAPKCDKVLDVKDTKDNVKTIEMFYDKVRHLLDSHFKRKRLDYQLYIGLKEDTKQKEVSNHGLLVIIKKLAQNVVESEEEEGNGPKMEKYEFLLILNTMAIVIPGDKYTKNRIDRMFNLEAERNECISLAMLGQLNVKVMGE</sequence>
<dbReference type="Proteomes" id="UP000483820">
    <property type="component" value="Chromosome X"/>
</dbReference>